<dbReference type="PANTHER" id="PTHR46656">
    <property type="entry name" value="PUTATIVE-RELATED"/>
    <property type="match status" value="1"/>
</dbReference>
<dbReference type="InterPro" id="IPR001296">
    <property type="entry name" value="Glyco_trans_1"/>
</dbReference>
<evidence type="ECO:0000313" key="3">
    <source>
        <dbReference type="Proteomes" id="UP000231419"/>
    </source>
</evidence>
<dbReference type="GO" id="GO:0016757">
    <property type="term" value="F:glycosyltransferase activity"/>
    <property type="evidence" value="ECO:0007669"/>
    <property type="project" value="InterPro"/>
</dbReference>
<dbReference type="SUPFAM" id="SSF53756">
    <property type="entry name" value="UDP-Glycosyltransferase/glycogen phosphorylase"/>
    <property type="match status" value="1"/>
</dbReference>
<evidence type="ECO:0000313" key="2">
    <source>
        <dbReference type="EMBL" id="ASZ74872.1"/>
    </source>
</evidence>
<feature type="domain" description="Glycosyl transferase family 1" evidence="1">
    <location>
        <begin position="196"/>
        <end position="253"/>
    </location>
</feature>
<dbReference type="EMBL" id="MF668286">
    <property type="protein sequence ID" value="ASZ74872.1"/>
    <property type="molecule type" value="Genomic_DNA"/>
</dbReference>
<proteinExistence type="predicted"/>
<gene>
    <name evidence="2" type="ORF">SEA_TRINA_56</name>
</gene>
<keyword evidence="3" id="KW-1185">Reference proteome</keyword>
<organism evidence="2 3">
    <name type="scientific">Rhodococcus phage Trina</name>
    <dbReference type="NCBI Taxonomy" id="2027905"/>
    <lineage>
        <taxon>Viruses</taxon>
        <taxon>Duplodnaviria</taxon>
        <taxon>Heunggongvirae</taxon>
        <taxon>Uroviricota</taxon>
        <taxon>Caudoviricetes</taxon>
        <taxon>Trinavirus</taxon>
        <taxon>Trinavirus trina</taxon>
    </lineage>
</organism>
<dbReference type="Pfam" id="PF00534">
    <property type="entry name" value="Glycos_transf_1"/>
    <property type="match status" value="1"/>
</dbReference>
<sequence length="329" mass="38159">MIFSYNTAFSNFTLNNGFGRAGWGMINSLKELGHKVYFDTPVAPVEFTFAQPDYFEYKPKQYQILLTPWESTELHPGWVDQFNMADETWATSDWVAEVYRRAGVRNVTTVYPHGIEKIYQPKLKRRKGPINFYVQGPPANRKGTQEAFDAFREVFKDDPTKATLTIKAFQRSKIRWTDQNGMIRNPNDLPNVRVITKEMELNELVDFTNSFDAAIYPSYGEGWGFIPMESLAQGTPTICTEAWCHYKDYLGDLALKSNQIASPWPEEHPGKVYQPDMEDLCEKIRLVYEDFENQSLQSFKRSFKLHDEYNWLSLTEKAFQDVVSNPLIS</sequence>
<accession>A0A2D1A211</accession>
<dbReference type="Gene3D" id="3.40.50.2000">
    <property type="entry name" value="Glycogen Phosphorylase B"/>
    <property type="match status" value="1"/>
</dbReference>
<reference evidence="3" key="1">
    <citation type="submission" date="2017-08" db="EMBL/GenBank/DDBJ databases">
        <authorList>
            <person name="de Groot N.N."/>
        </authorList>
    </citation>
    <scope>NUCLEOTIDE SEQUENCE [LARGE SCALE GENOMIC DNA]</scope>
</reference>
<name>A0A2D1A211_9CAUD</name>
<dbReference type="Proteomes" id="UP000231419">
    <property type="component" value="Segment"/>
</dbReference>
<protein>
    <submittedName>
        <fullName evidence="2">Glycosyltransferase</fullName>
    </submittedName>
</protein>
<evidence type="ECO:0000259" key="1">
    <source>
        <dbReference type="Pfam" id="PF00534"/>
    </source>
</evidence>
<dbReference type="OrthoDB" id="4334at10239"/>
<dbReference type="PANTHER" id="PTHR46656:SF3">
    <property type="entry name" value="PUTATIVE-RELATED"/>
    <property type="match status" value="1"/>
</dbReference>